<keyword evidence="7" id="KW-0346">Stress response</keyword>
<dbReference type="GO" id="GO:0016787">
    <property type="term" value="F:hydrolase activity"/>
    <property type="evidence" value="ECO:0007669"/>
    <property type="project" value="UniProtKB-KW"/>
</dbReference>
<accession>A0A1G6HRY5</accession>
<dbReference type="InterPro" id="IPR012933">
    <property type="entry name" value="HicA_mRNA_interferase"/>
</dbReference>
<dbReference type="Pfam" id="PF07927">
    <property type="entry name" value="HicA_toxin"/>
    <property type="match status" value="1"/>
</dbReference>
<dbReference type="InterPro" id="IPR038570">
    <property type="entry name" value="HicA_sf"/>
</dbReference>
<dbReference type="GO" id="GO:0004519">
    <property type="term" value="F:endonuclease activity"/>
    <property type="evidence" value="ECO:0007669"/>
    <property type="project" value="UniProtKB-KW"/>
</dbReference>
<keyword evidence="9" id="KW-1185">Reference proteome</keyword>
<dbReference type="GO" id="GO:0003729">
    <property type="term" value="F:mRNA binding"/>
    <property type="evidence" value="ECO:0007669"/>
    <property type="project" value="InterPro"/>
</dbReference>
<sequence>MASIKFGDIVKLLKANGFVRVRVSGSHYQYKKAGHKGTVTVPCHGKDIAIGTLLSIEKQSGLSFRQA</sequence>
<comment type="similarity">
    <text evidence="1">Belongs to the HicA mRNA interferase family.</text>
</comment>
<organism evidence="8 9">
    <name type="scientific">Succiniclasticum ruminis</name>
    <dbReference type="NCBI Taxonomy" id="40841"/>
    <lineage>
        <taxon>Bacteria</taxon>
        <taxon>Bacillati</taxon>
        <taxon>Bacillota</taxon>
        <taxon>Negativicutes</taxon>
        <taxon>Acidaminococcales</taxon>
        <taxon>Acidaminococcaceae</taxon>
        <taxon>Succiniclasticum</taxon>
    </lineage>
</organism>
<name>A0A1G6HRY5_9FIRM</name>
<reference evidence="9" key="1">
    <citation type="submission" date="2016-10" db="EMBL/GenBank/DDBJ databases">
        <authorList>
            <person name="Varghese N."/>
            <person name="Submissions S."/>
        </authorList>
    </citation>
    <scope>NUCLEOTIDE SEQUENCE [LARGE SCALE GENOMIC DNA]</scope>
    <source>
        <strain evidence="9">DSM 11005</strain>
    </source>
</reference>
<protein>
    <submittedName>
        <fullName evidence="8">Predicted RNA binding protein YcfA, dsRBD-like fold, HicA-like mRNA interferase family</fullName>
    </submittedName>
</protein>
<keyword evidence="2" id="KW-1277">Toxin-antitoxin system</keyword>
<dbReference type="Proteomes" id="UP000198943">
    <property type="component" value="Unassembled WGS sequence"/>
</dbReference>
<keyword evidence="4" id="KW-0255">Endonuclease</keyword>
<dbReference type="SUPFAM" id="SSF54786">
    <property type="entry name" value="YcfA/nrd intein domain"/>
    <property type="match status" value="1"/>
</dbReference>
<evidence type="ECO:0000256" key="5">
    <source>
        <dbReference type="ARBA" id="ARBA00022801"/>
    </source>
</evidence>
<evidence type="ECO:0000256" key="3">
    <source>
        <dbReference type="ARBA" id="ARBA00022722"/>
    </source>
</evidence>
<keyword evidence="5" id="KW-0378">Hydrolase</keyword>
<keyword evidence="3" id="KW-0540">Nuclease</keyword>
<keyword evidence="6" id="KW-0694">RNA-binding</keyword>
<dbReference type="Gene3D" id="3.30.920.30">
    <property type="entry name" value="Hypothetical protein"/>
    <property type="match status" value="1"/>
</dbReference>
<evidence type="ECO:0000256" key="6">
    <source>
        <dbReference type="ARBA" id="ARBA00022884"/>
    </source>
</evidence>
<evidence type="ECO:0000313" key="8">
    <source>
        <dbReference type="EMBL" id="SDB96625.1"/>
    </source>
</evidence>
<proteinExistence type="inferred from homology"/>
<dbReference type="RefSeq" id="WP_218118116.1">
    <property type="nucleotide sequence ID" value="NZ_FMYW01000001.1"/>
</dbReference>
<evidence type="ECO:0000313" key="9">
    <source>
        <dbReference type="Proteomes" id="UP000198943"/>
    </source>
</evidence>
<evidence type="ECO:0000256" key="2">
    <source>
        <dbReference type="ARBA" id="ARBA00022649"/>
    </source>
</evidence>
<evidence type="ECO:0000256" key="7">
    <source>
        <dbReference type="ARBA" id="ARBA00023016"/>
    </source>
</evidence>
<gene>
    <name evidence="8" type="ORF">SAMN04487864_101178</name>
</gene>
<dbReference type="AlphaFoldDB" id="A0A1G6HRY5"/>
<dbReference type="EMBL" id="FMYW01000001">
    <property type="protein sequence ID" value="SDB96625.1"/>
    <property type="molecule type" value="Genomic_DNA"/>
</dbReference>
<evidence type="ECO:0000256" key="4">
    <source>
        <dbReference type="ARBA" id="ARBA00022759"/>
    </source>
</evidence>
<evidence type="ECO:0000256" key="1">
    <source>
        <dbReference type="ARBA" id="ARBA00006620"/>
    </source>
</evidence>